<dbReference type="Proteomes" id="UP001142400">
    <property type="component" value="Unassembled WGS sequence"/>
</dbReference>
<proteinExistence type="predicted"/>
<dbReference type="RefSeq" id="WP_257632651.1">
    <property type="nucleotide sequence ID" value="NZ_JANIIC010000027.1"/>
</dbReference>
<reference evidence="1" key="1">
    <citation type="submission" date="2022-06" db="EMBL/GenBank/DDBJ databases">
        <title>WGS of actinobacteria.</title>
        <authorList>
            <person name="Thawai C."/>
        </authorList>
    </citation>
    <scope>NUCLEOTIDE SEQUENCE</scope>
    <source>
        <strain evidence="1">DSM 42010</strain>
    </source>
</reference>
<protein>
    <submittedName>
        <fullName evidence="1">Uncharacterized protein</fullName>
    </submittedName>
</protein>
<organism evidence="1 2">
    <name type="scientific">Streptomyces malaysiensis subsp. samsunensis</name>
    <dbReference type="NCBI Taxonomy" id="459658"/>
    <lineage>
        <taxon>Bacteria</taxon>
        <taxon>Bacillati</taxon>
        <taxon>Actinomycetota</taxon>
        <taxon>Actinomycetes</taxon>
        <taxon>Kitasatosporales</taxon>
        <taxon>Streptomycetaceae</taxon>
        <taxon>Streptomyces</taxon>
        <taxon>Streptomyces violaceusniger group</taxon>
    </lineage>
</organism>
<comment type="caution">
    <text evidence="1">The sequence shown here is derived from an EMBL/GenBank/DDBJ whole genome shotgun (WGS) entry which is preliminary data.</text>
</comment>
<evidence type="ECO:0000313" key="1">
    <source>
        <dbReference type="EMBL" id="MCQ8831771.1"/>
    </source>
</evidence>
<dbReference type="EMBL" id="JANIIC010000027">
    <property type="protein sequence ID" value="MCQ8831771.1"/>
    <property type="molecule type" value="Genomic_DNA"/>
</dbReference>
<sequence>MAAGPSPSRRKNGAATAEQAAIVFDLKTQGLSYRAIEAITAAPDGPTGGQRIAASTVGELIHAEAARRVDPKVDEWRAIQIERLEGVLRDHRALRDAHWQRAMGSEDKGPEVAAALAVDRALNGMARVVEQESKVLGIHVTKIEAQVTEVTQQDLEMQEIIREAKAKVAAEEAALLRGEASE</sequence>
<gene>
    <name evidence="1" type="ORF">NQU54_22545</name>
</gene>
<name>A0A9X2LYE1_STRMQ</name>
<accession>A0A9X2LYE1</accession>
<dbReference type="AlphaFoldDB" id="A0A9X2LYE1"/>
<evidence type="ECO:0000313" key="2">
    <source>
        <dbReference type="Proteomes" id="UP001142400"/>
    </source>
</evidence>
<keyword evidence="2" id="KW-1185">Reference proteome</keyword>